<dbReference type="SMR" id="A0A287ARH9"/>
<dbReference type="PROSITE" id="PS00183">
    <property type="entry name" value="UBC_1"/>
    <property type="match status" value="1"/>
</dbReference>
<dbReference type="GO" id="GO:0070936">
    <property type="term" value="P:protein K48-linked ubiquitination"/>
    <property type="evidence" value="ECO:0000318"/>
    <property type="project" value="GO_Central"/>
</dbReference>
<dbReference type="PROSITE" id="PS50127">
    <property type="entry name" value="UBC_2"/>
    <property type="match status" value="1"/>
</dbReference>
<dbReference type="InterPro" id="IPR000608">
    <property type="entry name" value="UBC"/>
</dbReference>
<name>A0A287ARH9_PIG</name>
<dbReference type="Bgee" id="ENSSSCG00000037928">
    <property type="expression patterns" value="Expressed in ileum and 31 other cell types or tissues"/>
</dbReference>
<dbReference type="SUPFAM" id="SSF54495">
    <property type="entry name" value="UBC-like"/>
    <property type="match status" value="1"/>
</dbReference>
<sequence>MEVTRLGGPIRAAAESYATATATPDPSHICNLCHSPVGDDMFHWQATIMGPNDSPSQGDVFFLTIHFPTDYPFKPPKAAFTTRIYHPNINSSGSICLNILRSWWSPA</sequence>
<dbReference type="GeneTree" id="ENSGT00940000153169"/>
<dbReference type="GO" id="GO:0005634">
    <property type="term" value="C:nucleus"/>
    <property type="evidence" value="ECO:0000318"/>
    <property type="project" value="GO_Central"/>
</dbReference>
<reference evidence="7" key="3">
    <citation type="submission" date="2025-08" db="UniProtKB">
        <authorList>
            <consortium name="Ensembl"/>
        </authorList>
    </citation>
    <scope>IDENTIFICATION</scope>
</reference>
<comment type="similarity">
    <text evidence="5">Belongs to the ubiquitin-conjugating enzyme family.</text>
</comment>
<dbReference type="Gene3D" id="3.10.110.10">
    <property type="entry name" value="Ubiquitin Conjugating Enzyme"/>
    <property type="match status" value="1"/>
</dbReference>
<evidence type="ECO:0000256" key="5">
    <source>
        <dbReference type="RuleBase" id="RU362109"/>
    </source>
</evidence>
<proteinExistence type="inferred from homology"/>
<reference evidence="7" key="4">
    <citation type="submission" date="2025-09" db="UniProtKB">
        <authorList>
            <consortium name="Ensembl"/>
        </authorList>
    </citation>
    <scope>IDENTIFICATION</scope>
</reference>
<dbReference type="GO" id="GO:0061631">
    <property type="term" value="F:ubiquitin conjugating enzyme activity"/>
    <property type="evidence" value="ECO:0000318"/>
    <property type="project" value="GO_Central"/>
</dbReference>
<reference evidence="8" key="1">
    <citation type="submission" date="2009-11" db="EMBL/GenBank/DDBJ databases">
        <authorList>
            <consortium name="Porcine genome sequencing project"/>
        </authorList>
    </citation>
    <scope>NUCLEOTIDE SEQUENCE [LARGE SCALE GENOMIC DNA]</scope>
    <source>
        <strain evidence="8">Duroc</strain>
    </source>
</reference>
<dbReference type="Ensembl" id="ENSSSCT00000046064.2">
    <property type="protein sequence ID" value="ENSSSCP00000046556.2"/>
    <property type="gene ID" value="ENSSSCG00000037928.2"/>
</dbReference>
<keyword evidence="2 5" id="KW-0833">Ubl conjugation pathway</keyword>
<keyword evidence="1" id="KW-0808">Transferase</keyword>
<keyword evidence="8" id="KW-1185">Reference proteome</keyword>
<dbReference type="STRING" id="9823.ENSSSCP00000046556"/>
<dbReference type="InParanoid" id="A0A287ARH9"/>
<keyword evidence="5" id="KW-0067">ATP-binding</keyword>
<reference evidence="7" key="2">
    <citation type="journal article" date="2020" name="Gigascience">
        <title>An improved pig reference genome sequence to enable pig genetics and genomics research.</title>
        <authorList>
            <person name="Warr A."/>
            <person name="Affara N."/>
            <person name="Aken B."/>
            <person name="Beiki H."/>
            <person name="Bickhart D.M."/>
            <person name="Billis K."/>
            <person name="Chow W."/>
            <person name="Eory L."/>
            <person name="Finlayson H.A."/>
            <person name="Flicek P."/>
            <person name="Giron C.G."/>
            <person name="Griffin D.K."/>
            <person name="Hall R."/>
            <person name="Hannum G."/>
            <person name="Hourlier T."/>
            <person name="Howe K."/>
            <person name="Hume D.A."/>
            <person name="Izuogu O."/>
            <person name="Kim K."/>
            <person name="Koren S."/>
            <person name="Liu H."/>
            <person name="Manchanda N."/>
            <person name="Martin F.J."/>
            <person name="Nonneman D.J."/>
            <person name="O'Connor R.E."/>
            <person name="Phillippy A.M."/>
            <person name="Rohrer G.A."/>
            <person name="Rosen B.D."/>
            <person name="Rund L.A."/>
            <person name="Sargent C.A."/>
            <person name="Schook L.B."/>
            <person name="Schroeder S.G."/>
            <person name="Schwartz A.S."/>
            <person name="Skinner B.M."/>
            <person name="Talbot R."/>
            <person name="Tseng E."/>
            <person name="Tuggle C.K."/>
            <person name="Watson M."/>
            <person name="Smith T.P.L."/>
            <person name="Archibald A.L."/>
        </authorList>
    </citation>
    <scope>NUCLEOTIDE SEQUENCE [LARGE SCALE GENOMIC DNA]</scope>
    <source>
        <strain evidence="7">Duroc</strain>
    </source>
</reference>
<organism evidence="7 8">
    <name type="scientific">Sus scrofa</name>
    <name type="common">Pig</name>
    <dbReference type="NCBI Taxonomy" id="9823"/>
    <lineage>
        <taxon>Eukaryota</taxon>
        <taxon>Metazoa</taxon>
        <taxon>Chordata</taxon>
        <taxon>Craniata</taxon>
        <taxon>Vertebrata</taxon>
        <taxon>Euteleostomi</taxon>
        <taxon>Mammalia</taxon>
        <taxon>Eutheria</taxon>
        <taxon>Laurasiatheria</taxon>
        <taxon>Artiodactyla</taxon>
        <taxon>Suina</taxon>
        <taxon>Suidae</taxon>
        <taxon>Sus</taxon>
    </lineage>
</organism>
<evidence type="ECO:0000259" key="6">
    <source>
        <dbReference type="PROSITE" id="PS50127"/>
    </source>
</evidence>
<comment type="pathway">
    <text evidence="3">Protein modification.</text>
</comment>
<accession>A0A287ARH9</accession>
<dbReference type="Proteomes" id="UP000008227">
    <property type="component" value="Chromosome 7"/>
</dbReference>
<dbReference type="Pfam" id="PF00179">
    <property type="entry name" value="UQ_con"/>
    <property type="match status" value="1"/>
</dbReference>
<evidence type="ECO:0000256" key="1">
    <source>
        <dbReference type="ARBA" id="ARBA00022679"/>
    </source>
</evidence>
<dbReference type="GO" id="GO:0006511">
    <property type="term" value="P:ubiquitin-dependent protein catabolic process"/>
    <property type="evidence" value="ECO:0000318"/>
    <property type="project" value="GO_Central"/>
</dbReference>
<feature type="domain" description="UBC core" evidence="6">
    <location>
        <begin position="1"/>
        <end position="107"/>
    </location>
</feature>
<evidence type="ECO:0000256" key="4">
    <source>
        <dbReference type="PROSITE-ProRule" id="PRU10133"/>
    </source>
</evidence>
<dbReference type="SMART" id="SM00212">
    <property type="entry name" value="UBCc"/>
    <property type="match status" value="1"/>
</dbReference>
<dbReference type="InterPro" id="IPR016135">
    <property type="entry name" value="UBQ-conjugating_enzyme/RWD"/>
</dbReference>
<keyword evidence="5" id="KW-0547">Nucleotide-binding</keyword>
<dbReference type="AlphaFoldDB" id="A0A287ARH9"/>
<evidence type="ECO:0000313" key="8">
    <source>
        <dbReference type="Proteomes" id="UP000008227"/>
    </source>
</evidence>
<feature type="active site" description="Glycyl thioester intermediate" evidence="4">
    <location>
        <position position="96"/>
    </location>
</feature>
<protein>
    <recommendedName>
        <fullName evidence="6">UBC core domain-containing protein</fullName>
    </recommendedName>
</protein>
<evidence type="ECO:0000256" key="2">
    <source>
        <dbReference type="ARBA" id="ARBA00022786"/>
    </source>
</evidence>
<dbReference type="PANTHER" id="PTHR24068">
    <property type="entry name" value="UBIQUITIN-CONJUGATING ENZYME E2"/>
    <property type="match status" value="1"/>
</dbReference>
<dbReference type="InterPro" id="IPR023313">
    <property type="entry name" value="UBQ-conjugating_AS"/>
</dbReference>
<evidence type="ECO:0000256" key="3">
    <source>
        <dbReference type="ARBA" id="ARBA00043952"/>
    </source>
</evidence>
<evidence type="ECO:0000313" key="7">
    <source>
        <dbReference type="Ensembl" id="ENSSSCP00000046556.2"/>
    </source>
</evidence>
<dbReference type="GO" id="GO:0005524">
    <property type="term" value="F:ATP binding"/>
    <property type="evidence" value="ECO:0007669"/>
    <property type="project" value="UniProtKB-UniRule"/>
</dbReference>